<dbReference type="PANTHER" id="PTHR37315:SF1">
    <property type="entry name" value="UPF0311 PROTEIN BLR7842"/>
    <property type="match status" value="1"/>
</dbReference>
<gene>
    <name evidence="1" type="ORF">LTR24_005203</name>
</gene>
<name>A0ABR0KA62_9EURO</name>
<dbReference type="Proteomes" id="UP001345013">
    <property type="component" value="Unassembled WGS sequence"/>
</dbReference>
<protein>
    <submittedName>
        <fullName evidence="1">Uncharacterized protein</fullName>
    </submittedName>
</protein>
<evidence type="ECO:0000313" key="2">
    <source>
        <dbReference type="Proteomes" id="UP001345013"/>
    </source>
</evidence>
<dbReference type="Pfam" id="PF11578">
    <property type="entry name" value="DUF3237"/>
    <property type="match status" value="1"/>
</dbReference>
<sequence length="181" mass="19326">MTFSDPPKLTPAFTLDVQLAPPQDFGSTVDGDRRFIPISGGHVYGPLLKGKILSGGGDWNMVRPNDTVHILAKYTLSLPEDDGSETLVLITNEGVGRASREVMKGVFNAEDPSNFSNGKMGGAGDGTDGHGTDDSWYTRTCAKFEVRAGSKYEFLCKSLGVGVLKPPQKQGGVIVDMFQVG</sequence>
<dbReference type="PANTHER" id="PTHR37315">
    <property type="entry name" value="UPF0311 PROTEIN BLR7842"/>
    <property type="match status" value="1"/>
</dbReference>
<dbReference type="EMBL" id="JAVRRG010000057">
    <property type="protein sequence ID" value="KAK5092499.1"/>
    <property type="molecule type" value="Genomic_DNA"/>
</dbReference>
<comment type="caution">
    <text evidence="1">The sequence shown here is derived from an EMBL/GenBank/DDBJ whole genome shotgun (WGS) entry which is preliminary data.</text>
</comment>
<evidence type="ECO:0000313" key="1">
    <source>
        <dbReference type="EMBL" id="KAK5092499.1"/>
    </source>
</evidence>
<dbReference type="Gene3D" id="2.40.160.20">
    <property type="match status" value="1"/>
</dbReference>
<reference evidence="1 2" key="1">
    <citation type="submission" date="2023-08" db="EMBL/GenBank/DDBJ databases">
        <title>Black Yeasts Isolated from many extreme environments.</title>
        <authorList>
            <person name="Coleine C."/>
            <person name="Stajich J.E."/>
            <person name="Selbmann L."/>
        </authorList>
    </citation>
    <scope>NUCLEOTIDE SEQUENCE [LARGE SCALE GENOMIC DNA]</scope>
    <source>
        <strain evidence="1 2">CCFEE 5885</strain>
    </source>
</reference>
<accession>A0ABR0KA62</accession>
<proteinExistence type="predicted"/>
<dbReference type="InterPro" id="IPR020915">
    <property type="entry name" value="UPF0311"/>
</dbReference>
<keyword evidence="2" id="KW-1185">Reference proteome</keyword>
<organism evidence="1 2">
    <name type="scientific">Lithohypha guttulata</name>
    <dbReference type="NCBI Taxonomy" id="1690604"/>
    <lineage>
        <taxon>Eukaryota</taxon>
        <taxon>Fungi</taxon>
        <taxon>Dikarya</taxon>
        <taxon>Ascomycota</taxon>
        <taxon>Pezizomycotina</taxon>
        <taxon>Eurotiomycetes</taxon>
        <taxon>Chaetothyriomycetidae</taxon>
        <taxon>Chaetothyriales</taxon>
        <taxon>Trichomeriaceae</taxon>
        <taxon>Lithohypha</taxon>
    </lineage>
</organism>